<keyword evidence="5 6" id="KW-0472">Membrane</keyword>
<feature type="domain" description="ABC3 transporter permease C-terminal" evidence="7">
    <location>
        <begin position="273"/>
        <end position="378"/>
    </location>
</feature>
<dbReference type="PANTHER" id="PTHR43738">
    <property type="entry name" value="ABC TRANSPORTER, MEMBRANE PROTEIN"/>
    <property type="match status" value="1"/>
</dbReference>
<evidence type="ECO:0000256" key="2">
    <source>
        <dbReference type="ARBA" id="ARBA00022475"/>
    </source>
</evidence>
<dbReference type="InterPro" id="IPR051125">
    <property type="entry name" value="ABC-4/HrtB_transporter"/>
</dbReference>
<comment type="caution">
    <text evidence="8">The sequence shown here is derived from an EMBL/GenBank/DDBJ whole genome shotgun (WGS) entry which is preliminary data.</text>
</comment>
<comment type="subcellular location">
    <subcellularLocation>
        <location evidence="1">Cell membrane</location>
        <topology evidence="1">Multi-pass membrane protein</topology>
    </subcellularLocation>
</comment>
<feature type="transmembrane region" description="Helical" evidence="6">
    <location>
        <begin position="259"/>
        <end position="286"/>
    </location>
</feature>
<evidence type="ECO:0000256" key="5">
    <source>
        <dbReference type="ARBA" id="ARBA00023136"/>
    </source>
</evidence>
<dbReference type="EMBL" id="VITN01000024">
    <property type="protein sequence ID" value="TWB12417.1"/>
    <property type="molecule type" value="Genomic_DNA"/>
</dbReference>
<evidence type="ECO:0000259" key="7">
    <source>
        <dbReference type="Pfam" id="PF02687"/>
    </source>
</evidence>
<keyword evidence="2" id="KW-1003">Cell membrane</keyword>
<sequence length="385" mass="41599">MNDFYLMRKNLSRKKLRAILMLVAIFIAFLIFGVLASFQHGFNAGTGLGGTDSRLITVSKINFTQSLPVAHIARIAGVDGVETVAMANWFGGYYQEPSNLLAMYAVDPEPYLKAYRDAYVIAPAERAAFLADRGSLLVPEGLANKYGWKVGDSLPLLSNIFSNKTTNSHRWDFTIAGIIHTAHPDDPQGAILFHHAYFDETVTFGRDKFNWAVERIAPGADGDRIAGAIDLLFANSPSETATQQEKAFNRAFLAQIGNIALIVTLVVSAAFCTILMIVGNTMIMAIRERTKEIAVLKTLGFSRGRILRLVLGEALLLALLGGVPGLLLAVVVDKVALAKLLPGSTMTWPISLTGIGFMLAFGLVTGLAPALNAMRINIAAGLARF</sequence>
<reference evidence="8 9" key="1">
    <citation type="submission" date="2019-06" db="EMBL/GenBank/DDBJ databases">
        <title>Genomic Encyclopedia of Type Strains, Phase IV (KMG-V): Genome sequencing to study the core and pangenomes of soil and plant-associated prokaryotes.</title>
        <authorList>
            <person name="Whitman W."/>
        </authorList>
    </citation>
    <scope>NUCLEOTIDE SEQUENCE [LARGE SCALE GENOMIC DNA]</scope>
    <source>
        <strain evidence="8 9">BR 11880</strain>
    </source>
</reference>
<evidence type="ECO:0000313" key="8">
    <source>
        <dbReference type="EMBL" id="TWB12417.1"/>
    </source>
</evidence>
<evidence type="ECO:0000256" key="6">
    <source>
        <dbReference type="SAM" id="Phobius"/>
    </source>
</evidence>
<evidence type="ECO:0000313" key="9">
    <source>
        <dbReference type="Proteomes" id="UP000319859"/>
    </source>
</evidence>
<proteinExistence type="predicted"/>
<dbReference type="Pfam" id="PF02687">
    <property type="entry name" value="FtsX"/>
    <property type="match status" value="1"/>
</dbReference>
<dbReference type="RefSeq" id="WP_145753434.1">
    <property type="nucleotide sequence ID" value="NZ_VITN01000024.1"/>
</dbReference>
<keyword evidence="4 6" id="KW-1133">Transmembrane helix</keyword>
<evidence type="ECO:0000256" key="3">
    <source>
        <dbReference type="ARBA" id="ARBA00022692"/>
    </source>
</evidence>
<gene>
    <name evidence="8" type="ORF">FBZ89_12430</name>
</gene>
<dbReference type="Proteomes" id="UP000319859">
    <property type="component" value="Unassembled WGS sequence"/>
</dbReference>
<evidence type="ECO:0000256" key="4">
    <source>
        <dbReference type="ARBA" id="ARBA00022989"/>
    </source>
</evidence>
<feature type="transmembrane region" description="Helical" evidence="6">
    <location>
        <begin position="306"/>
        <end position="330"/>
    </location>
</feature>
<protein>
    <submittedName>
        <fullName evidence="8">Putative ABC transport system permease protein</fullName>
    </submittedName>
</protein>
<dbReference type="GO" id="GO:0005886">
    <property type="term" value="C:plasma membrane"/>
    <property type="evidence" value="ECO:0007669"/>
    <property type="project" value="UniProtKB-SubCell"/>
</dbReference>
<keyword evidence="3 6" id="KW-0812">Transmembrane</keyword>
<accession>A0A560ESX4</accession>
<organism evidence="8 9">
    <name type="scientific">Nitrospirillum amazonense</name>
    <dbReference type="NCBI Taxonomy" id="28077"/>
    <lineage>
        <taxon>Bacteria</taxon>
        <taxon>Pseudomonadati</taxon>
        <taxon>Pseudomonadota</taxon>
        <taxon>Alphaproteobacteria</taxon>
        <taxon>Rhodospirillales</taxon>
        <taxon>Azospirillaceae</taxon>
        <taxon>Nitrospirillum</taxon>
    </lineage>
</organism>
<dbReference type="InterPro" id="IPR003838">
    <property type="entry name" value="ABC3_permease_C"/>
</dbReference>
<dbReference type="AlphaFoldDB" id="A0A560ESX4"/>
<feature type="transmembrane region" description="Helical" evidence="6">
    <location>
        <begin position="16"/>
        <end position="38"/>
    </location>
</feature>
<feature type="transmembrane region" description="Helical" evidence="6">
    <location>
        <begin position="350"/>
        <end position="371"/>
    </location>
</feature>
<dbReference type="PANTHER" id="PTHR43738:SF3">
    <property type="entry name" value="ABC TRANSPORTER PERMEASE"/>
    <property type="match status" value="1"/>
</dbReference>
<name>A0A560ESX4_9PROT</name>
<evidence type="ECO:0000256" key="1">
    <source>
        <dbReference type="ARBA" id="ARBA00004651"/>
    </source>
</evidence>
<dbReference type="OrthoDB" id="9775474at2"/>